<sequence length="33" mass="4100">MNIKTVYHLTIYLYTRTKVRRLCIVKFSIFFCK</sequence>
<dbReference type="EMBL" id="BT125683">
    <property type="protein sequence ID" value="ADO12142.1"/>
    <property type="molecule type" value="mRNA"/>
</dbReference>
<dbReference type="AlphaFoldDB" id="E1NZD4"/>
<accession>E1NZD4</accession>
<organism evidence="1">
    <name type="scientific">Drosophila melanogaster</name>
    <name type="common">Fruit fly</name>
    <dbReference type="NCBI Taxonomy" id="7227"/>
    <lineage>
        <taxon>Eukaryota</taxon>
        <taxon>Metazoa</taxon>
        <taxon>Ecdysozoa</taxon>
        <taxon>Arthropoda</taxon>
        <taxon>Hexapoda</taxon>
        <taxon>Insecta</taxon>
        <taxon>Pterygota</taxon>
        <taxon>Neoptera</taxon>
        <taxon>Endopterygota</taxon>
        <taxon>Diptera</taxon>
        <taxon>Brachycera</taxon>
        <taxon>Muscomorpha</taxon>
        <taxon>Ephydroidea</taxon>
        <taxon>Drosophilidae</taxon>
        <taxon>Drosophila</taxon>
        <taxon>Sophophora</taxon>
    </lineage>
</organism>
<proteinExistence type="evidence at transcript level"/>
<name>E1NZD4_DROME</name>
<protein>
    <submittedName>
        <fullName evidence="1">RE64691p</fullName>
    </submittedName>
</protein>
<evidence type="ECO:0000313" key="1">
    <source>
        <dbReference type="EMBL" id="ADO12142.1"/>
    </source>
</evidence>
<reference evidence="1" key="1">
    <citation type="submission" date="2010-10" db="EMBL/GenBank/DDBJ databases">
        <authorList>
            <person name="Carlson J."/>
            <person name="Booth B."/>
            <person name="Frise E."/>
            <person name="Park S."/>
            <person name="Wan K."/>
            <person name="Yu C."/>
            <person name="Celniker S."/>
        </authorList>
    </citation>
    <scope>NUCLEOTIDE SEQUENCE</scope>
    <source>
        <strain evidence="1">Berkeley</strain>
    </source>
</reference>